<keyword evidence="1" id="KW-0732">Signal</keyword>
<accession>A0ABM0JJ04</accession>
<sequence length="311" mass="35841">MALLPTLVVGLLTTTLTFTLPSHAMALTPNSTLDYLDRTLTGLELAMNFFQREHRHVNLDALIGTRMVQASFTVLLRRLERSGLISHVPSYILDSIRRLRETARDVSEVATPYVISAEPDYYKSKYFSGVPCSISKQCWKRMTSLGYSRYSLSHQIFYLEVAERTGCKEEMQWHLKDQHQGSISLLHGVFCANMVSESELFAESGFPEKSQDLFMEQAALCGMLGYRDFFNSDWLNKVLSWQDREDGCYRWAAWPLKEHTEKRSRGHHHLEKREEKRVGRGCLCHRTTVASAALAQYTRYVLEVWLEEQGL</sequence>
<dbReference type="Pfam" id="PF15882">
    <property type="entry name" value="DUF4735"/>
    <property type="match status" value="1"/>
</dbReference>
<evidence type="ECO:0000313" key="2">
    <source>
        <dbReference type="Proteomes" id="UP000694888"/>
    </source>
</evidence>
<keyword evidence="2" id="KW-1185">Reference proteome</keyword>
<organism evidence="2 3">
    <name type="scientific">Aplysia californica</name>
    <name type="common">California sea hare</name>
    <dbReference type="NCBI Taxonomy" id="6500"/>
    <lineage>
        <taxon>Eukaryota</taxon>
        <taxon>Metazoa</taxon>
        <taxon>Spiralia</taxon>
        <taxon>Lophotrochozoa</taxon>
        <taxon>Mollusca</taxon>
        <taxon>Gastropoda</taxon>
        <taxon>Heterobranchia</taxon>
        <taxon>Euthyneura</taxon>
        <taxon>Tectipleura</taxon>
        <taxon>Aplysiida</taxon>
        <taxon>Aplysioidea</taxon>
        <taxon>Aplysiidae</taxon>
        <taxon>Aplysia</taxon>
    </lineage>
</organism>
<evidence type="ECO:0000313" key="3">
    <source>
        <dbReference type="RefSeq" id="XP_005094765.2"/>
    </source>
</evidence>
<reference evidence="3" key="1">
    <citation type="submission" date="2025-08" db="UniProtKB">
        <authorList>
            <consortium name="RefSeq"/>
        </authorList>
    </citation>
    <scope>IDENTIFICATION</scope>
</reference>
<feature type="signal peptide" evidence="1">
    <location>
        <begin position="1"/>
        <end position="26"/>
    </location>
</feature>
<dbReference type="PANTHER" id="PTHR33539">
    <property type="entry name" value="UPF0764 PROTEIN C16ORF89"/>
    <property type="match status" value="1"/>
</dbReference>
<evidence type="ECO:0000256" key="1">
    <source>
        <dbReference type="SAM" id="SignalP"/>
    </source>
</evidence>
<name>A0ABM0JJ04_APLCA</name>
<proteinExistence type="predicted"/>
<dbReference type="GeneID" id="101846868"/>
<feature type="chain" id="PRO_5046572186" evidence="1">
    <location>
        <begin position="27"/>
        <end position="311"/>
    </location>
</feature>
<dbReference type="Proteomes" id="UP000694888">
    <property type="component" value="Unplaced"/>
</dbReference>
<gene>
    <name evidence="3" type="primary">LOC101846868</name>
</gene>
<dbReference type="RefSeq" id="XP_005094765.2">
    <property type="nucleotide sequence ID" value="XM_005094708.3"/>
</dbReference>
<protein>
    <submittedName>
        <fullName evidence="3">UPF0764 protein C16orf89 homolog</fullName>
    </submittedName>
</protein>
<dbReference type="InterPro" id="IPR031751">
    <property type="entry name" value="DUF4735"/>
</dbReference>
<dbReference type="PANTHER" id="PTHR33539:SF1">
    <property type="entry name" value="UPF0764 PROTEIN C16ORF89"/>
    <property type="match status" value="1"/>
</dbReference>